<sequence length="49" mass="5754">MATYPTIRDVIKEIMEIEMIVDFKPVAAKERLTNLVRDLRRETQEGGLY</sequence>
<dbReference type="EMBL" id="LAZR01012231">
    <property type="protein sequence ID" value="KKM27927.1"/>
    <property type="molecule type" value="Genomic_DNA"/>
</dbReference>
<dbReference type="AlphaFoldDB" id="A0A0F9IK48"/>
<organism evidence="1">
    <name type="scientific">marine sediment metagenome</name>
    <dbReference type="NCBI Taxonomy" id="412755"/>
    <lineage>
        <taxon>unclassified sequences</taxon>
        <taxon>metagenomes</taxon>
        <taxon>ecological metagenomes</taxon>
    </lineage>
</organism>
<name>A0A0F9IK48_9ZZZZ</name>
<protein>
    <submittedName>
        <fullName evidence="1">Uncharacterized protein</fullName>
    </submittedName>
</protein>
<comment type="caution">
    <text evidence="1">The sequence shown here is derived from an EMBL/GenBank/DDBJ whole genome shotgun (WGS) entry which is preliminary data.</text>
</comment>
<accession>A0A0F9IK48</accession>
<evidence type="ECO:0000313" key="1">
    <source>
        <dbReference type="EMBL" id="KKM27927.1"/>
    </source>
</evidence>
<gene>
    <name evidence="1" type="ORF">LCGC14_1569840</name>
</gene>
<proteinExistence type="predicted"/>
<reference evidence="1" key="1">
    <citation type="journal article" date="2015" name="Nature">
        <title>Complex archaea that bridge the gap between prokaryotes and eukaryotes.</title>
        <authorList>
            <person name="Spang A."/>
            <person name="Saw J.H."/>
            <person name="Jorgensen S.L."/>
            <person name="Zaremba-Niedzwiedzka K."/>
            <person name="Martijn J."/>
            <person name="Lind A.E."/>
            <person name="van Eijk R."/>
            <person name="Schleper C."/>
            <person name="Guy L."/>
            <person name="Ettema T.J."/>
        </authorList>
    </citation>
    <scope>NUCLEOTIDE SEQUENCE</scope>
</reference>